<gene>
    <name evidence="4" type="ORF">H9932_07350</name>
</gene>
<feature type="region of interest" description="Disordered" evidence="1">
    <location>
        <begin position="1"/>
        <end position="23"/>
    </location>
</feature>
<evidence type="ECO:0000256" key="1">
    <source>
        <dbReference type="SAM" id="MobiDB-lite"/>
    </source>
</evidence>
<sequence length="205" mass="21405">MPTSHRDAHPYGRSADDVRRRDQRLRRTRRLRATQLAMFSVLAVALVAIGVYAVGELQEPSAEPGVISPKSLGPDPAQVECPDPEAMPLEPGEVTVAVLNGTTRSGLAGTTAEELGERGYEVADVGNTRSAGAPVTIVYGPAGYLAAMSVNAQLATAEQEPVLKLAEDREGAAVDLLLGSGYRGLAEESEASATLQEAVPAPEGC</sequence>
<dbReference type="Proteomes" id="UP000823854">
    <property type="component" value="Unassembled WGS sequence"/>
</dbReference>
<name>A0A9D2PYE9_9MICO</name>
<comment type="caution">
    <text evidence="4">The sequence shown here is derived from an EMBL/GenBank/DDBJ whole genome shotgun (WGS) entry which is preliminary data.</text>
</comment>
<evidence type="ECO:0000313" key="5">
    <source>
        <dbReference type="Proteomes" id="UP000823854"/>
    </source>
</evidence>
<reference evidence="4" key="2">
    <citation type="submission" date="2021-04" db="EMBL/GenBank/DDBJ databases">
        <authorList>
            <person name="Gilroy R."/>
        </authorList>
    </citation>
    <scope>NUCLEOTIDE SEQUENCE</scope>
    <source>
        <strain evidence="4">CHK130-7132</strain>
    </source>
</reference>
<proteinExistence type="predicted"/>
<dbReference type="InterPro" id="IPR027381">
    <property type="entry name" value="LytR/CpsA/Psr_C"/>
</dbReference>
<accession>A0A9D2PYE9</accession>
<dbReference type="Pfam" id="PF13399">
    <property type="entry name" value="LytR_C"/>
    <property type="match status" value="1"/>
</dbReference>
<evidence type="ECO:0000313" key="4">
    <source>
        <dbReference type="EMBL" id="HJC69479.1"/>
    </source>
</evidence>
<evidence type="ECO:0000256" key="2">
    <source>
        <dbReference type="SAM" id="Phobius"/>
    </source>
</evidence>
<protein>
    <submittedName>
        <fullName evidence="4">LytR C-terminal domain-containing protein</fullName>
    </submittedName>
</protein>
<reference evidence="4" key="1">
    <citation type="journal article" date="2021" name="PeerJ">
        <title>Extensive microbial diversity within the chicken gut microbiome revealed by metagenomics and culture.</title>
        <authorList>
            <person name="Gilroy R."/>
            <person name="Ravi A."/>
            <person name="Getino M."/>
            <person name="Pursley I."/>
            <person name="Horton D.L."/>
            <person name="Alikhan N.F."/>
            <person name="Baker D."/>
            <person name="Gharbi K."/>
            <person name="Hall N."/>
            <person name="Watson M."/>
            <person name="Adriaenssens E.M."/>
            <person name="Foster-Nyarko E."/>
            <person name="Jarju S."/>
            <person name="Secka A."/>
            <person name="Antonio M."/>
            <person name="Oren A."/>
            <person name="Chaudhuri R.R."/>
            <person name="La Ragione R."/>
            <person name="Hildebrand F."/>
            <person name="Pallen M.J."/>
        </authorList>
    </citation>
    <scope>NUCLEOTIDE SEQUENCE</scope>
    <source>
        <strain evidence="4">CHK130-7132</strain>
    </source>
</reference>
<dbReference type="Gene3D" id="3.30.70.2390">
    <property type="match status" value="1"/>
</dbReference>
<keyword evidence="2" id="KW-0812">Transmembrane</keyword>
<feature type="transmembrane region" description="Helical" evidence="2">
    <location>
        <begin position="36"/>
        <end position="55"/>
    </location>
</feature>
<feature type="compositionally biased region" description="Basic and acidic residues" evidence="1">
    <location>
        <begin position="1"/>
        <end position="20"/>
    </location>
</feature>
<dbReference type="AlphaFoldDB" id="A0A9D2PYE9"/>
<evidence type="ECO:0000259" key="3">
    <source>
        <dbReference type="Pfam" id="PF13399"/>
    </source>
</evidence>
<keyword evidence="2" id="KW-0472">Membrane</keyword>
<dbReference type="EMBL" id="DWWC01000141">
    <property type="protein sequence ID" value="HJC69479.1"/>
    <property type="molecule type" value="Genomic_DNA"/>
</dbReference>
<keyword evidence="2" id="KW-1133">Transmembrane helix</keyword>
<feature type="domain" description="LytR/CpsA/Psr regulator C-terminal" evidence="3">
    <location>
        <begin position="93"/>
        <end position="182"/>
    </location>
</feature>
<organism evidence="4 5">
    <name type="scientific">Candidatus Brachybacterium intestinipullorum</name>
    <dbReference type="NCBI Taxonomy" id="2838512"/>
    <lineage>
        <taxon>Bacteria</taxon>
        <taxon>Bacillati</taxon>
        <taxon>Actinomycetota</taxon>
        <taxon>Actinomycetes</taxon>
        <taxon>Micrococcales</taxon>
        <taxon>Dermabacteraceae</taxon>
        <taxon>Brachybacterium</taxon>
    </lineage>
</organism>